<dbReference type="PANTHER" id="PTHR34227:SF1">
    <property type="entry name" value="DIMETHYL SULFOXIDE REDUCTASE CHAPERONE-RELATED"/>
    <property type="match status" value="1"/>
</dbReference>
<evidence type="ECO:0000313" key="2">
    <source>
        <dbReference type="EMBL" id="KOR76229.1"/>
    </source>
</evidence>
<comment type="caution">
    <text evidence="2">The sequence shown here is derived from an EMBL/GenBank/DDBJ whole genome shotgun (WGS) entry which is preliminary data.</text>
</comment>
<name>A0A0M1N2M0_9BACL</name>
<dbReference type="InterPro" id="IPR020945">
    <property type="entry name" value="DMSO/NO3_reduct_chaperone"/>
</dbReference>
<keyword evidence="1" id="KW-0143">Chaperone</keyword>
<dbReference type="OrthoDB" id="9795302at2"/>
<keyword evidence="3" id="KW-1185">Reference proteome</keyword>
<dbReference type="Gene3D" id="1.10.3480.10">
    <property type="entry name" value="TorD-like"/>
    <property type="match status" value="1"/>
</dbReference>
<dbReference type="SUPFAM" id="SSF89155">
    <property type="entry name" value="TorD-like"/>
    <property type="match status" value="1"/>
</dbReference>
<dbReference type="RefSeq" id="WP_054405368.1">
    <property type="nucleotide sequence ID" value="NZ_LIUT01000008.1"/>
</dbReference>
<dbReference type="InterPro" id="IPR036411">
    <property type="entry name" value="TorD-like_sf"/>
</dbReference>
<proteinExistence type="predicted"/>
<organism evidence="2 3">
    <name type="scientific">Paenibacillus solani</name>
    <dbReference type="NCBI Taxonomy" id="1705565"/>
    <lineage>
        <taxon>Bacteria</taxon>
        <taxon>Bacillati</taxon>
        <taxon>Bacillota</taxon>
        <taxon>Bacilli</taxon>
        <taxon>Bacillales</taxon>
        <taxon>Paenibacillaceae</taxon>
        <taxon>Paenibacillus</taxon>
    </lineage>
</organism>
<reference evidence="3" key="1">
    <citation type="submission" date="2015-08" db="EMBL/GenBank/DDBJ databases">
        <title>Genome sequencing project for genomic taxonomy and phylogenomics of Bacillus-like bacteria.</title>
        <authorList>
            <person name="Liu B."/>
            <person name="Wang J."/>
            <person name="Zhu Y."/>
            <person name="Liu G."/>
            <person name="Chen Q."/>
            <person name="Chen Z."/>
            <person name="Lan J."/>
            <person name="Che J."/>
            <person name="Ge C."/>
            <person name="Shi H."/>
            <person name="Pan Z."/>
            <person name="Liu X."/>
        </authorList>
    </citation>
    <scope>NUCLEOTIDE SEQUENCE [LARGE SCALE GENOMIC DNA]</scope>
    <source>
        <strain evidence="3">FJAT-22460</strain>
    </source>
</reference>
<dbReference type="Proteomes" id="UP000036932">
    <property type="component" value="Unassembled WGS sequence"/>
</dbReference>
<evidence type="ECO:0000256" key="1">
    <source>
        <dbReference type="ARBA" id="ARBA00023186"/>
    </source>
</evidence>
<gene>
    <name evidence="2" type="ORF">AM231_26765</name>
</gene>
<dbReference type="EMBL" id="LIUT01000008">
    <property type="protein sequence ID" value="KOR76229.1"/>
    <property type="molecule type" value="Genomic_DNA"/>
</dbReference>
<evidence type="ECO:0008006" key="4">
    <source>
        <dbReference type="Google" id="ProtNLM"/>
    </source>
</evidence>
<evidence type="ECO:0000313" key="3">
    <source>
        <dbReference type="Proteomes" id="UP000036932"/>
    </source>
</evidence>
<dbReference type="InterPro" id="IPR050289">
    <property type="entry name" value="TorD/DmsD_chaperones"/>
</dbReference>
<protein>
    <recommendedName>
        <fullName evidence="4">Nitrate reductase delta subunit</fullName>
    </recommendedName>
</protein>
<sequence>MTISTVQTLEVPDVCHRWLENRGTVYELLIDFLGNWPSLSMIAEWSRGSGISKTAECSKAGKDLMKYLCGRSPGELVRICEYEGPEYRRLLQQSRERQAVQSHYKKDRCAQDVTDCYASAGVAFNKLNGEADDHIAIQLEFMTLLHDRMLNNMYDEYSMLQLIETQANFLEEHLLPWVPSLCKDLKSSTESPLYQALFSLLEEFLAQDLRMLKTWQHSRETVLV</sequence>
<dbReference type="PANTHER" id="PTHR34227">
    <property type="entry name" value="CHAPERONE PROTEIN YCDY"/>
    <property type="match status" value="1"/>
</dbReference>
<accession>A0A0M1N2M0</accession>
<dbReference type="PATRIC" id="fig|1705565.3.peg.1570"/>
<dbReference type="Pfam" id="PF02613">
    <property type="entry name" value="Nitrate_red_del"/>
    <property type="match status" value="1"/>
</dbReference>
<dbReference type="AlphaFoldDB" id="A0A0M1N2M0"/>